<dbReference type="AlphaFoldDB" id="A0A2M6WWD8"/>
<reference evidence="3" key="1">
    <citation type="submission" date="2017-09" db="EMBL/GenBank/DDBJ databases">
        <title>Depth-based differentiation of microbial function through sediment-hosted aquifers and enrichment of novel symbionts in the deep terrestrial subsurface.</title>
        <authorList>
            <person name="Probst A.J."/>
            <person name="Ladd B."/>
            <person name="Jarett J.K."/>
            <person name="Geller-Mcgrath D.E."/>
            <person name="Sieber C.M.K."/>
            <person name="Emerson J.B."/>
            <person name="Anantharaman K."/>
            <person name="Thomas B.C."/>
            <person name="Malmstrom R."/>
            <person name="Stieglmeier M."/>
            <person name="Klingl A."/>
            <person name="Woyke T."/>
            <person name="Ryan C.M."/>
            <person name="Banfield J.F."/>
        </authorList>
    </citation>
    <scope>NUCLEOTIDE SEQUENCE [LARGE SCALE GENOMIC DNA]</scope>
</reference>
<accession>A0A2M6WWD8</accession>
<evidence type="ECO:0000313" key="3">
    <source>
        <dbReference type="Proteomes" id="UP000228596"/>
    </source>
</evidence>
<evidence type="ECO:0000313" key="2">
    <source>
        <dbReference type="EMBL" id="PIT97026.1"/>
    </source>
</evidence>
<dbReference type="SUPFAM" id="SSF49464">
    <property type="entry name" value="Carboxypeptidase regulatory domain-like"/>
    <property type="match status" value="1"/>
</dbReference>
<dbReference type="Proteomes" id="UP000228596">
    <property type="component" value="Unassembled WGS sequence"/>
</dbReference>
<organism evidence="2 3">
    <name type="scientific">Candidatus Berkelbacteria bacterium CG10_big_fil_rev_8_21_14_0_10_41_12</name>
    <dbReference type="NCBI Taxonomy" id="1974513"/>
    <lineage>
        <taxon>Bacteria</taxon>
        <taxon>Candidatus Berkelbacteria</taxon>
    </lineage>
</organism>
<feature type="transmembrane region" description="Helical" evidence="1">
    <location>
        <begin position="157"/>
        <end position="175"/>
    </location>
</feature>
<keyword evidence="1" id="KW-0812">Transmembrane</keyword>
<comment type="caution">
    <text evidence="2">The sequence shown here is derived from an EMBL/GenBank/DDBJ whole genome shotgun (WGS) entry which is preliminary data.</text>
</comment>
<dbReference type="InterPro" id="IPR008969">
    <property type="entry name" value="CarboxyPept-like_regulatory"/>
</dbReference>
<protein>
    <submittedName>
        <fullName evidence="2">Uncharacterized protein</fullName>
    </submittedName>
</protein>
<evidence type="ECO:0000256" key="1">
    <source>
        <dbReference type="SAM" id="Phobius"/>
    </source>
</evidence>
<dbReference type="EMBL" id="PEZV01000041">
    <property type="protein sequence ID" value="PIT97026.1"/>
    <property type="molecule type" value="Genomic_DNA"/>
</dbReference>
<gene>
    <name evidence="2" type="ORF">COT77_03535</name>
</gene>
<keyword evidence="1" id="KW-1133">Transmembrane helix</keyword>
<proteinExistence type="predicted"/>
<keyword evidence="1" id="KW-0472">Membrane</keyword>
<sequence length="273" mass="31728">MLDIVLLLFLILVAIQSILYIVANLNMLSCPVDCALQMPSQLSISYLRNYFTFQDNLDGEVLDESDQPVTLAFVEARSISGKLLGRTLTNNLGEFRFKIKRQKIYLSAVKFGYESLIRDLKVNLNLPKETITLKLHRVNQVKRNPLIVDYIKINRKFWLVILVYGLVSLLAFLYFQGLSYNFFVIFIIDLFIIYFLSTLRYEMEVRNSDNEPIKNYDIKIFDDKNRRISILHTDKHGRASALISPGFYAFVVGNDRKTIRTNSRAVINFKFII</sequence>
<feature type="transmembrane region" description="Helical" evidence="1">
    <location>
        <begin position="6"/>
        <end position="23"/>
    </location>
</feature>
<feature type="transmembrane region" description="Helical" evidence="1">
    <location>
        <begin position="181"/>
        <end position="199"/>
    </location>
</feature>
<name>A0A2M6WWD8_9BACT</name>